<keyword evidence="3" id="KW-1185">Reference proteome</keyword>
<dbReference type="EMBL" id="JAAXKZ010000108">
    <property type="protein sequence ID" value="NMH94386.1"/>
    <property type="molecule type" value="Genomic_DNA"/>
</dbReference>
<dbReference type="InterPro" id="IPR011008">
    <property type="entry name" value="Dimeric_a/b-barrel"/>
</dbReference>
<dbReference type="GO" id="GO:0016491">
    <property type="term" value="F:oxidoreductase activity"/>
    <property type="evidence" value="ECO:0007669"/>
    <property type="project" value="InterPro"/>
</dbReference>
<name>A0A848DPL8_9PSEU</name>
<gene>
    <name evidence="2" type="ORF">HF519_22960</name>
</gene>
<dbReference type="InterPro" id="IPR009799">
    <property type="entry name" value="EthD_dom"/>
</dbReference>
<feature type="domain" description="EthD" evidence="1">
    <location>
        <begin position="126"/>
        <end position="207"/>
    </location>
</feature>
<organism evidence="2 3">
    <name type="scientific">Pseudonocardia bannensis</name>
    <dbReference type="NCBI Taxonomy" id="630973"/>
    <lineage>
        <taxon>Bacteria</taxon>
        <taxon>Bacillati</taxon>
        <taxon>Actinomycetota</taxon>
        <taxon>Actinomycetes</taxon>
        <taxon>Pseudonocardiales</taxon>
        <taxon>Pseudonocardiaceae</taxon>
        <taxon>Pseudonocardia</taxon>
    </lineage>
</organism>
<dbReference type="Pfam" id="PF07110">
    <property type="entry name" value="EthD"/>
    <property type="match status" value="1"/>
</dbReference>
<reference evidence="2 3" key="1">
    <citation type="submission" date="2020-04" db="EMBL/GenBank/DDBJ databases">
        <authorList>
            <person name="Klaysubun C."/>
            <person name="Duangmal K."/>
            <person name="Lipun K."/>
        </authorList>
    </citation>
    <scope>NUCLEOTIDE SEQUENCE [LARGE SCALE GENOMIC DNA]</scope>
    <source>
        <strain evidence="2 3">DSM 45300</strain>
    </source>
</reference>
<dbReference type="RefSeq" id="WP_169415073.1">
    <property type="nucleotide sequence ID" value="NZ_JAAXKZ010000108.1"/>
</dbReference>
<accession>A0A848DPL8</accession>
<dbReference type="Proteomes" id="UP000586918">
    <property type="component" value="Unassembled WGS sequence"/>
</dbReference>
<evidence type="ECO:0000313" key="3">
    <source>
        <dbReference type="Proteomes" id="UP000586918"/>
    </source>
</evidence>
<evidence type="ECO:0000313" key="2">
    <source>
        <dbReference type="EMBL" id="NMH94386.1"/>
    </source>
</evidence>
<proteinExistence type="predicted"/>
<dbReference type="AlphaFoldDB" id="A0A848DPL8"/>
<dbReference type="SUPFAM" id="SSF54909">
    <property type="entry name" value="Dimeric alpha+beta barrel"/>
    <property type="match status" value="2"/>
</dbReference>
<comment type="caution">
    <text evidence="2">The sequence shown here is derived from an EMBL/GenBank/DDBJ whole genome shotgun (WGS) entry which is preliminary data.</text>
</comment>
<dbReference type="Gene3D" id="3.30.70.100">
    <property type="match status" value="2"/>
</dbReference>
<evidence type="ECO:0000259" key="1">
    <source>
        <dbReference type="Pfam" id="PF07110"/>
    </source>
</evidence>
<dbReference type="NCBIfam" id="TIGR02118">
    <property type="entry name" value="EthD family reductase"/>
    <property type="match status" value="1"/>
</dbReference>
<sequence length="223" mass="24288">MSGVGEVGKLVVSAKRAPGCPVEKLHAAAAPVVELPGLRRHVRSLTLPGGYRRGEPVYDVVHELWFDDEDTAWAATDTTAFRALTAGPLLDPASVAVIVTAEHVVVDGPVPAGGVKNIEYVTRRADLPREEFGRYWAQVHGPLAAHIAVIRRYVQSHTVPAAYERAEPPLWDGVAITWFDDVAAMRRSATTPEYAATRADEPNFLAPGELPFLIMTEHEVPTR</sequence>
<protein>
    <submittedName>
        <fullName evidence="2">EthD domain-containing protein</fullName>
    </submittedName>
</protein>